<feature type="compositionally biased region" description="Pro residues" evidence="1">
    <location>
        <begin position="97"/>
        <end position="109"/>
    </location>
</feature>
<name>A0ABR3UZM8_9PEZI</name>
<proteinExistence type="predicted"/>
<sequence length="159" mass="16667">MIEAVVATPLGNVVRTVWDRLETSGTKADDPVAGGGPPGVADYGLLANVTVTPYRTVVFLPTHPGSPPSIPYGPYTRLSDRMLNRSGTLASTSRVTPSPPRNRPLPPVPTLISSHRTTTGVRFSITSGSVARVFVECTFTPCVPCQPGPAPLPPPTVSP</sequence>
<gene>
    <name evidence="2" type="ORF">VTK73DRAFT_6341</name>
</gene>
<evidence type="ECO:0000313" key="3">
    <source>
        <dbReference type="Proteomes" id="UP001586593"/>
    </source>
</evidence>
<keyword evidence="3" id="KW-1185">Reference proteome</keyword>
<organism evidence="2 3">
    <name type="scientific">Phialemonium thermophilum</name>
    <dbReference type="NCBI Taxonomy" id="223376"/>
    <lineage>
        <taxon>Eukaryota</taxon>
        <taxon>Fungi</taxon>
        <taxon>Dikarya</taxon>
        <taxon>Ascomycota</taxon>
        <taxon>Pezizomycotina</taxon>
        <taxon>Sordariomycetes</taxon>
        <taxon>Sordariomycetidae</taxon>
        <taxon>Cephalothecales</taxon>
        <taxon>Cephalothecaceae</taxon>
        <taxon>Phialemonium</taxon>
    </lineage>
</organism>
<dbReference type="EMBL" id="JAZHXJ010003573">
    <property type="protein sequence ID" value="KAL1835062.1"/>
    <property type="molecule type" value="Genomic_DNA"/>
</dbReference>
<accession>A0ABR3UZM8</accession>
<reference evidence="2 3" key="1">
    <citation type="journal article" date="2024" name="Commun. Biol.">
        <title>Comparative genomic analysis of thermophilic fungi reveals convergent evolutionary adaptations and gene losses.</title>
        <authorList>
            <person name="Steindorff A.S."/>
            <person name="Aguilar-Pontes M.V."/>
            <person name="Robinson A.J."/>
            <person name="Andreopoulos B."/>
            <person name="LaButti K."/>
            <person name="Kuo A."/>
            <person name="Mondo S."/>
            <person name="Riley R."/>
            <person name="Otillar R."/>
            <person name="Haridas S."/>
            <person name="Lipzen A."/>
            <person name="Grimwood J."/>
            <person name="Schmutz J."/>
            <person name="Clum A."/>
            <person name="Reid I.D."/>
            <person name="Moisan M.C."/>
            <person name="Butler G."/>
            <person name="Nguyen T.T.M."/>
            <person name="Dewar K."/>
            <person name="Conant G."/>
            <person name="Drula E."/>
            <person name="Henrissat B."/>
            <person name="Hansel C."/>
            <person name="Singer S."/>
            <person name="Hutchinson M.I."/>
            <person name="de Vries R.P."/>
            <person name="Natvig D.O."/>
            <person name="Powell A.J."/>
            <person name="Tsang A."/>
            <person name="Grigoriev I.V."/>
        </authorList>
    </citation>
    <scope>NUCLEOTIDE SEQUENCE [LARGE SCALE GENOMIC DNA]</scope>
    <source>
        <strain evidence="2 3">ATCC 24622</strain>
    </source>
</reference>
<evidence type="ECO:0000313" key="2">
    <source>
        <dbReference type="EMBL" id="KAL1835062.1"/>
    </source>
</evidence>
<protein>
    <submittedName>
        <fullName evidence="2">Uncharacterized protein</fullName>
    </submittedName>
</protein>
<feature type="region of interest" description="Disordered" evidence="1">
    <location>
        <begin position="88"/>
        <end position="113"/>
    </location>
</feature>
<evidence type="ECO:0000256" key="1">
    <source>
        <dbReference type="SAM" id="MobiDB-lite"/>
    </source>
</evidence>
<comment type="caution">
    <text evidence="2">The sequence shown here is derived from an EMBL/GenBank/DDBJ whole genome shotgun (WGS) entry which is preliminary data.</text>
</comment>
<dbReference type="Proteomes" id="UP001586593">
    <property type="component" value="Unassembled WGS sequence"/>
</dbReference>